<feature type="transmembrane region" description="Helical" evidence="10">
    <location>
        <begin position="195"/>
        <end position="216"/>
    </location>
</feature>
<accession>A0AAD9NPI8</accession>
<feature type="transmembrane region" description="Helical" evidence="10">
    <location>
        <begin position="236"/>
        <end position="254"/>
    </location>
</feature>
<keyword evidence="6 10" id="KW-1133">Transmembrane helix</keyword>
<proteinExistence type="inferred from homology"/>
<gene>
    <name evidence="11" type="ORF">NP493_786g01020</name>
</gene>
<organism evidence="11 12">
    <name type="scientific">Ridgeia piscesae</name>
    <name type="common">Tubeworm</name>
    <dbReference type="NCBI Taxonomy" id="27915"/>
    <lineage>
        <taxon>Eukaryota</taxon>
        <taxon>Metazoa</taxon>
        <taxon>Spiralia</taxon>
        <taxon>Lophotrochozoa</taxon>
        <taxon>Annelida</taxon>
        <taxon>Polychaeta</taxon>
        <taxon>Sedentaria</taxon>
        <taxon>Canalipalpata</taxon>
        <taxon>Sabellida</taxon>
        <taxon>Siboglinidae</taxon>
        <taxon>Ridgeia</taxon>
    </lineage>
</organism>
<keyword evidence="8 10" id="KW-0472">Membrane</keyword>
<dbReference type="GO" id="GO:0034625">
    <property type="term" value="P:fatty acid elongation, monounsaturated fatty acid"/>
    <property type="evidence" value="ECO:0007669"/>
    <property type="project" value="TreeGrafter"/>
</dbReference>
<feature type="transmembrane region" description="Helical" evidence="10">
    <location>
        <begin position="106"/>
        <end position="127"/>
    </location>
</feature>
<keyword evidence="3 10" id="KW-0808">Transferase</keyword>
<keyword evidence="9 10" id="KW-0275">Fatty acid biosynthesis</keyword>
<evidence type="ECO:0000256" key="9">
    <source>
        <dbReference type="ARBA" id="ARBA00023160"/>
    </source>
</evidence>
<evidence type="ECO:0000256" key="1">
    <source>
        <dbReference type="ARBA" id="ARBA00004141"/>
    </source>
</evidence>
<sequence length="295" mass="35243">MAMANNDFNHSFVLTFEKNFDEESFYEWMLRNWTHSFWYAAVYVVLIFTGKYYMHERPRFEIRAALATWSAVLAIFSIFGAIRTVPELVYVIRKYGWEYSMCSPSYFYGPISFWAYMFTVSKVYELGDTIFIILRKQQLIFLHWYHHVSVLIYVWYSYTDHTAPGRWFMVMNYTVHAFMYTYYAFRAMQFRIPKVINMVITSMQITQMTVGILVNIQTYKVKTRGDYCQQSMENVYYSIMMYVSYFLLFAYFFFKTYFHKKKSVPLMEPINGKVANGGKCANGIKVSNGVMKKMQ</sequence>
<dbReference type="AlphaFoldDB" id="A0AAD9NPI8"/>
<dbReference type="GO" id="GO:0034626">
    <property type="term" value="P:fatty acid elongation, polyunsaturated fatty acid"/>
    <property type="evidence" value="ECO:0007669"/>
    <property type="project" value="TreeGrafter"/>
</dbReference>
<dbReference type="GO" id="GO:0019367">
    <property type="term" value="P:fatty acid elongation, saturated fatty acid"/>
    <property type="evidence" value="ECO:0007669"/>
    <property type="project" value="TreeGrafter"/>
</dbReference>
<feature type="transmembrane region" description="Helical" evidence="10">
    <location>
        <begin position="36"/>
        <end position="54"/>
    </location>
</feature>
<feature type="transmembrane region" description="Helical" evidence="10">
    <location>
        <begin position="164"/>
        <end position="183"/>
    </location>
</feature>
<evidence type="ECO:0000256" key="6">
    <source>
        <dbReference type="ARBA" id="ARBA00022989"/>
    </source>
</evidence>
<dbReference type="Proteomes" id="UP001209878">
    <property type="component" value="Unassembled WGS sequence"/>
</dbReference>
<dbReference type="GO" id="GO:0005789">
    <property type="term" value="C:endoplasmic reticulum membrane"/>
    <property type="evidence" value="ECO:0007669"/>
    <property type="project" value="TreeGrafter"/>
</dbReference>
<evidence type="ECO:0000256" key="3">
    <source>
        <dbReference type="ARBA" id="ARBA00022679"/>
    </source>
</evidence>
<evidence type="ECO:0000256" key="4">
    <source>
        <dbReference type="ARBA" id="ARBA00022692"/>
    </source>
</evidence>
<dbReference type="PANTHER" id="PTHR11157:SF17">
    <property type="entry name" value="ELONGATION OF VERY LONG CHAIN FATTY ACIDS PROTEIN 6"/>
    <property type="match status" value="1"/>
</dbReference>
<comment type="subcellular location">
    <subcellularLocation>
        <location evidence="1">Membrane</location>
        <topology evidence="1">Multi-pass membrane protein</topology>
    </subcellularLocation>
</comment>
<comment type="caution">
    <text evidence="11">The sequence shown here is derived from an EMBL/GenBank/DDBJ whole genome shotgun (WGS) entry which is preliminary data.</text>
</comment>
<dbReference type="Pfam" id="PF01151">
    <property type="entry name" value="ELO"/>
    <property type="match status" value="1"/>
</dbReference>
<keyword evidence="4 10" id="KW-0812">Transmembrane</keyword>
<keyword evidence="7 10" id="KW-0443">Lipid metabolism</keyword>
<evidence type="ECO:0000256" key="5">
    <source>
        <dbReference type="ARBA" id="ARBA00022832"/>
    </source>
</evidence>
<dbReference type="PANTHER" id="PTHR11157">
    <property type="entry name" value="FATTY ACID ACYL TRANSFERASE-RELATED"/>
    <property type="match status" value="1"/>
</dbReference>
<dbReference type="EC" id="2.3.1.199" evidence="10"/>
<dbReference type="GO" id="GO:0009922">
    <property type="term" value="F:fatty acid elongase activity"/>
    <property type="evidence" value="ECO:0007669"/>
    <property type="project" value="UniProtKB-EC"/>
</dbReference>
<keyword evidence="2 10" id="KW-0444">Lipid biosynthesis</keyword>
<evidence type="ECO:0000256" key="2">
    <source>
        <dbReference type="ARBA" id="ARBA00022516"/>
    </source>
</evidence>
<keyword evidence="12" id="KW-1185">Reference proteome</keyword>
<dbReference type="InterPro" id="IPR030457">
    <property type="entry name" value="ELO_CS"/>
</dbReference>
<evidence type="ECO:0000313" key="11">
    <source>
        <dbReference type="EMBL" id="KAK2174654.1"/>
    </source>
</evidence>
<evidence type="ECO:0000256" key="8">
    <source>
        <dbReference type="ARBA" id="ARBA00023136"/>
    </source>
</evidence>
<feature type="transmembrane region" description="Helical" evidence="10">
    <location>
        <begin position="66"/>
        <end position="86"/>
    </location>
</feature>
<feature type="transmembrane region" description="Helical" evidence="10">
    <location>
        <begin position="139"/>
        <end position="158"/>
    </location>
</feature>
<dbReference type="GO" id="GO:0042761">
    <property type="term" value="P:very long-chain fatty acid biosynthetic process"/>
    <property type="evidence" value="ECO:0007669"/>
    <property type="project" value="TreeGrafter"/>
</dbReference>
<evidence type="ECO:0000256" key="7">
    <source>
        <dbReference type="ARBA" id="ARBA00023098"/>
    </source>
</evidence>
<dbReference type="InterPro" id="IPR002076">
    <property type="entry name" value="ELO_fam"/>
</dbReference>
<evidence type="ECO:0000256" key="10">
    <source>
        <dbReference type="RuleBase" id="RU361115"/>
    </source>
</evidence>
<evidence type="ECO:0000313" key="12">
    <source>
        <dbReference type="Proteomes" id="UP001209878"/>
    </source>
</evidence>
<name>A0AAD9NPI8_RIDPI</name>
<comment type="similarity">
    <text evidence="10">Belongs to the ELO family.</text>
</comment>
<comment type="catalytic activity">
    <reaction evidence="10">
        <text>a very-long-chain acyl-CoA + malonyl-CoA + H(+) = a very-long-chain 3-oxoacyl-CoA + CO2 + CoA</text>
        <dbReference type="Rhea" id="RHEA:32727"/>
        <dbReference type="ChEBI" id="CHEBI:15378"/>
        <dbReference type="ChEBI" id="CHEBI:16526"/>
        <dbReference type="ChEBI" id="CHEBI:57287"/>
        <dbReference type="ChEBI" id="CHEBI:57384"/>
        <dbReference type="ChEBI" id="CHEBI:90725"/>
        <dbReference type="ChEBI" id="CHEBI:90736"/>
        <dbReference type="EC" id="2.3.1.199"/>
    </reaction>
</comment>
<keyword evidence="5 10" id="KW-0276">Fatty acid metabolism</keyword>
<dbReference type="PROSITE" id="PS01188">
    <property type="entry name" value="ELO"/>
    <property type="match status" value="1"/>
</dbReference>
<reference evidence="11" key="1">
    <citation type="journal article" date="2023" name="Mol. Biol. Evol.">
        <title>Third-Generation Sequencing Reveals the Adaptive Role of the Epigenome in Three Deep-Sea Polychaetes.</title>
        <authorList>
            <person name="Perez M."/>
            <person name="Aroh O."/>
            <person name="Sun Y."/>
            <person name="Lan Y."/>
            <person name="Juniper S.K."/>
            <person name="Young C.R."/>
            <person name="Angers B."/>
            <person name="Qian P.Y."/>
        </authorList>
    </citation>
    <scope>NUCLEOTIDE SEQUENCE</scope>
    <source>
        <strain evidence="11">R07B-5</strain>
    </source>
</reference>
<dbReference type="GO" id="GO:0030148">
    <property type="term" value="P:sphingolipid biosynthetic process"/>
    <property type="evidence" value="ECO:0007669"/>
    <property type="project" value="TreeGrafter"/>
</dbReference>
<dbReference type="EMBL" id="JAODUO010000785">
    <property type="protein sequence ID" value="KAK2174654.1"/>
    <property type="molecule type" value="Genomic_DNA"/>
</dbReference>
<protein>
    <recommendedName>
        <fullName evidence="10">Elongation of very long chain fatty acids protein</fullName>
        <ecNumber evidence="10">2.3.1.199</ecNumber>
    </recommendedName>
    <alternativeName>
        <fullName evidence="10">Very-long-chain 3-oxoacyl-CoA synthase</fullName>
    </alternativeName>
</protein>